<dbReference type="InterPro" id="IPR027417">
    <property type="entry name" value="P-loop_NTPase"/>
</dbReference>
<dbReference type="PANTHER" id="PTHR43158:SF2">
    <property type="entry name" value="SKFA PEPTIDE EXPORT ATP-BINDING PROTEIN SKFE"/>
    <property type="match status" value="1"/>
</dbReference>
<dbReference type="PROSITE" id="PS50893">
    <property type="entry name" value="ABC_TRANSPORTER_2"/>
    <property type="match status" value="1"/>
</dbReference>
<accession>A0ABT0XEU0</accession>
<proteinExistence type="predicted"/>
<evidence type="ECO:0000259" key="3">
    <source>
        <dbReference type="PROSITE" id="PS50893"/>
    </source>
</evidence>
<dbReference type="EMBL" id="JAMQJY010000001">
    <property type="protein sequence ID" value="MCM2674416.1"/>
    <property type="molecule type" value="Genomic_DNA"/>
</dbReference>
<comment type="caution">
    <text evidence="4">The sequence shown here is derived from an EMBL/GenBank/DDBJ whole genome shotgun (WGS) entry which is preliminary data.</text>
</comment>
<dbReference type="SUPFAM" id="SSF52540">
    <property type="entry name" value="P-loop containing nucleoside triphosphate hydrolases"/>
    <property type="match status" value="1"/>
</dbReference>
<organism evidence="4 5">
    <name type="scientific">Alkalicoccobacillus plakortidis</name>
    <dbReference type="NCBI Taxonomy" id="444060"/>
    <lineage>
        <taxon>Bacteria</taxon>
        <taxon>Bacillati</taxon>
        <taxon>Bacillota</taxon>
        <taxon>Bacilli</taxon>
        <taxon>Bacillales</taxon>
        <taxon>Bacillaceae</taxon>
        <taxon>Alkalicoccobacillus</taxon>
    </lineage>
</organism>
<evidence type="ECO:0000313" key="5">
    <source>
        <dbReference type="Proteomes" id="UP001203665"/>
    </source>
</evidence>
<keyword evidence="2 4" id="KW-0067">ATP-binding</keyword>
<sequence>MSTKVITLDNVSWRRQKKPILEDIQWEVQKGEHWAILGANGSGKTSILKLITGYEWATTGTIDVLGERFGQTAIFDLRKRIGWLSASLDEKYRNYEGLSCADVIVSGKNASVGIHEQVDDVDIQQALSLAKEMGLSHVSHSPLRNLSQGERKKTFYARAMMTSPEIMIVDEPTSGLDILAREQFLTHLQNAHLNAESPVLLYVTHYPEEIIPAVTHVLLLKNGRVVAADKKEKVLTDQLLTQAFDVPIFVSWRDERPWIQVGSIAEVGKST</sequence>
<keyword evidence="1" id="KW-0547">Nucleotide-binding</keyword>
<dbReference type="GO" id="GO:0005524">
    <property type="term" value="F:ATP binding"/>
    <property type="evidence" value="ECO:0007669"/>
    <property type="project" value="UniProtKB-KW"/>
</dbReference>
<reference evidence="4" key="1">
    <citation type="submission" date="2022-06" db="EMBL/GenBank/DDBJ databases">
        <title>Alkalicoccobacillus porphyridii sp. nov., isolated from a marine red alga, Porphyridium purpureum and reclassification of Shouchella plakortidis and Shouchella gibsonii as Alkalicoccobacillus plakortidis comb. nov. and Alkalicoccobacillus gibsonii comb. nov.</title>
        <authorList>
            <person name="Kim K.H."/>
            <person name="Lee J.K."/>
            <person name="Han D.M."/>
            <person name="Baek J.H."/>
            <person name="Jeon C.O."/>
        </authorList>
    </citation>
    <scope>NUCLEOTIDE SEQUENCE</scope>
    <source>
        <strain evidence="4">DSM 19153</strain>
    </source>
</reference>
<evidence type="ECO:0000313" key="4">
    <source>
        <dbReference type="EMBL" id="MCM2674416.1"/>
    </source>
</evidence>
<dbReference type="InterPro" id="IPR003439">
    <property type="entry name" value="ABC_transporter-like_ATP-bd"/>
</dbReference>
<dbReference type="SMART" id="SM00382">
    <property type="entry name" value="AAA"/>
    <property type="match status" value="1"/>
</dbReference>
<gene>
    <name evidence="4" type="ORF">NDM98_02065</name>
</gene>
<protein>
    <submittedName>
        <fullName evidence="4">ABC transporter ATP-binding protein</fullName>
    </submittedName>
</protein>
<dbReference type="InterPro" id="IPR003593">
    <property type="entry name" value="AAA+_ATPase"/>
</dbReference>
<dbReference type="Pfam" id="PF00005">
    <property type="entry name" value="ABC_tran"/>
    <property type="match status" value="1"/>
</dbReference>
<keyword evidence="5" id="KW-1185">Reference proteome</keyword>
<evidence type="ECO:0000256" key="2">
    <source>
        <dbReference type="ARBA" id="ARBA00022840"/>
    </source>
</evidence>
<dbReference type="RefSeq" id="WP_251604086.1">
    <property type="nucleotide sequence ID" value="NZ_JAMQJY010000001.1"/>
</dbReference>
<feature type="domain" description="ABC transporter" evidence="3">
    <location>
        <begin position="6"/>
        <end position="247"/>
    </location>
</feature>
<evidence type="ECO:0000256" key="1">
    <source>
        <dbReference type="ARBA" id="ARBA00022741"/>
    </source>
</evidence>
<name>A0ABT0XEU0_9BACI</name>
<dbReference type="Proteomes" id="UP001203665">
    <property type="component" value="Unassembled WGS sequence"/>
</dbReference>
<dbReference type="PANTHER" id="PTHR43158">
    <property type="entry name" value="SKFA PEPTIDE EXPORT ATP-BINDING PROTEIN SKFE"/>
    <property type="match status" value="1"/>
</dbReference>
<dbReference type="Gene3D" id="3.40.50.300">
    <property type="entry name" value="P-loop containing nucleotide triphosphate hydrolases"/>
    <property type="match status" value="1"/>
</dbReference>